<evidence type="ECO:0000313" key="2">
    <source>
        <dbReference type="EMBL" id="TGX48709.1"/>
    </source>
</evidence>
<feature type="transmembrane region" description="Helical" evidence="1">
    <location>
        <begin position="196"/>
        <end position="214"/>
    </location>
</feature>
<dbReference type="OrthoDB" id="7284406at2"/>
<organism evidence="2 3">
    <name type="scientific">Sphingomonas gei</name>
    <dbReference type="NCBI Taxonomy" id="1395960"/>
    <lineage>
        <taxon>Bacteria</taxon>
        <taxon>Pseudomonadati</taxon>
        <taxon>Pseudomonadota</taxon>
        <taxon>Alphaproteobacteria</taxon>
        <taxon>Sphingomonadales</taxon>
        <taxon>Sphingomonadaceae</taxon>
        <taxon>Sphingomonas</taxon>
    </lineage>
</organism>
<dbReference type="Proteomes" id="UP000306147">
    <property type="component" value="Unassembled WGS sequence"/>
</dbReference>
<dbReference type="EMBL" id="SRXT01000010">
    <property type="protein sequence ID" value="TGX48709.1"/>
    <property type="molecule type" value="Genomic_DNA"/>
</dbReference>
<proteinExistence type="predicted"/>
<comment type="caution">
    <text evidence="2">The sequence shown here is derived from an EMBL/GenBank/DDBJ whole genome shotgun (WGS) entry which is preliminary data.</text>
</comment>
<keyword evidence="3" id="KW-1185">Reference proteome</keyword>
<keyword evidence="1" id="KW-0812">Transmembrane</keyword>
<evidence type="ECO:0000256" key="1">
    <source>
        <dbReference type="SAM" id="Phobius"/>
    </source>
</evidence>
<keyword evidence="1" id="KW-0472">Membrane</keyword>
<name>A0A4S1WYQ5_9SPHN</name>
<reference evidence="2 3" key="1">
    <citation type="submission" date="2019-04" db="EMBL/GenBank/DDBJ databases">
        <title>Sphingomonas psychrotolerans sp. nov., isolated from soil in the Tianshan Mountains, Xinjiang, China.</title>
        <authorList>
            <person name="Luo Y."/>
            <person name="Sheng H."/>
        </authorList>
    </citation>
    <scope>NUCLEOTIDE SEQUENCE [LARGE SCALE GENOMIC DNA]</scope>
    <source>
        <strain evidence="2 3">ZFGT-11</strain>
    </source>
</reference>
<evidence type="ECO:0000313" key="3">
    <source>
        <dbReference type="Proteomes" id="UP000306147"/>
    </source>
</evidence>
<keyword evidence="1" id="KW-1133">Transmembrane helix</keyword>
<dbReference type="SUPFAM" id="SSF53067">
    <property type="entry name" value="Actin-like ATPase domain"/>
    <property type="match status" value="1"/>
</dbReference>
<accession>A0A4S1WYQ5</accession>
<protein>
    <recommendedName>
        <fullName evidence="4">General secretion pathway protein GspL</fullName>
    </recommendedName>
</protein>
<dbReference type="InterPro" id="IPR043129">
    <property type="entry name" value="ATPase_NBD"/>
</dbReference>
<dbReference type="AlphaFoldDB" id="A0A4S1WYQ5"/>
<evidence type="ECO:0008006" key="4">
    <source>
        <dbReference type="Google" id="ProtNLM"/>
    </source>
</evidence>
<dbReference type="RefSeq" id="WP_135965744.1">
    <property type="nucleotide sequence ID" value="NZ_SRXT01000010.1"/>
</dbReference>
<sequence>MTPGLLLDADMQTIGQWLLGGLRWWIDEIRALVPARSRRPPAGGLPRFAVERGALVSLAFGTRRAVPIPKARTWVTIVIPAGDCLIRVITRPALNERDLQRMITFEADTLLPIPAGSALIAARNLGAADEAGKIRIEVAGLPVDKARELADVAAATGLVPVSIVLSEAHRQAPPLDFAPAMRGAGLLAHRRSATPLLWAFVAILMTLNVAIWIWRDAARVAGFERLVAEQQPAMNVAQTVARRGEQDRRLIARSLGLRRSRDPLNVFAAVSGALPPGVWLQRLAWDGESVRLVGYRPEKADVATALRRSGRFAAVRAAEGEIQTVMPTGEPFDITARVTR</sequence>
<gene>
    <name evidence="2" type="ORF">E5A73_20605</name>
</gene>